<dbReference type="AlphaFoldDB" id="A0A8C7X114"/>
<dbReference type="PANTHER" id="PTHR34258:SF1">
    <property type="entry name" value="ARMADILLO-LIKE HELICAL DOMAIN CONTAINING PROTEIN 1"/>
    <property type="match status" value="1"/>
</dbReference>
<dbReference type="SUPFAM" id="SSF48371">
    <property type="entry name" value="ARM repeat"/>
    <property type="match status" value="1"/>
</dbReference>
<reference evidence="1" key="1">
    <citation type="submission" date="2025-08" db="UniProtKB">
        <authorList>
            <consortium name="Ensembl"/>
        </authorList>
    </citation>
    <scope>IDENTIFICATION</scope>
</reference>
<evidence type="ECO:0000313" key="2">
    <source>
        <dbReference type="Proteomes" id="UP000694383"/>
    </source>
</evidence>
<sequence>MSSPEEQANLGRALDFLRRWDRGDGPVRVHLLRSFLNRNARKTFYELEVDLAQTASLLLARITVWMRVSYPAGFLALQLKALGIFLSASNHDQYLMEFLQGGGVVILLDVLSSSQVQNDDKTEALRLLLNISDAGRKYKEFICEHNGKRWDAAGALLESLSHGNPKYQDQIYRSLIGLLTRVRPRAQLLLLQTLRSVQLKLGAAHDGIVAPLLNTLRSLHLDVQDEGQEKNLWGFGFLDLKRNLYNFA</sequence>
<dbReference type="InterPro" id="IPR016024">
    <property type="entry name" value="ARM-type_fold"/>
</dbReference>
<dbReference type="GeneTree" id="ENSGT00940000166922"/>
<protein>
    <submittedName>
        <fullName evidence="1">Armadillo like helical domain containing 1</fullName>
    </submittedName>
</protein>
<proteinExistence type="predicted"/>
<dbReference type="InterPro" id="IPR041090">
    <property type="entry name" value="DUF5578"/>
</dbReference>
<dbReference type="Gene3D" id="1.25.10.10">
    <property type="entry name" value="Leucine-rich Repeat Variant"/>
    <property type="match status" value="1"/>
</dbReference>
<dbReference type="Pfam" id="PF17741">
    <property type="entry name" value="DUF5578"/>
    <property type="match status" value="1"/>
</dbReference>
<reference evidence="1" key="2">
    <citation type="submission" date="2025-09" db="UniProtKB">
        <authorList>
            <consortium name="Ensembl"/>
        </authorList>
    </citation>
    <scope>IDENTIFICATION</scope>
</reference>
<name>A0A8C7X114_9TELE</name>
<keyword evidence="2" id="KW-1185">Reference proteome</keyword>
<evidence type="ECO:0000313" key="1">
    <source>
        <dbReference type="Ensembl" id="ENSOSIP00000006366.1"/>
    </source>
</evidence>
<accession>A0A8C7X114</accession>
<dbReference type="Proteomes" id="UP000694383">
    <property type="component" value="Unplaced"/>
</dbReference>
<organism evidence="1 2">
    <name type="scientific">Oryzias sinensis</name>
    <name type="common">Chinese medaka</name>
    <dbReference type="NCBI Taxonomy" id="183150"/>
    <lineage>
        <taxon>Eukaryota</taxon>
        <taxon>Metazoa</taxon>
        <taxon>Chordata</taxon>
        <taxon>Craniata</taxon>
        <taxon>Vertebrata</taxon>
        <taxon>Euteleostomi</taxon>
        <taxon>Actinopterygii</taxon>
        <taxon>Neopterygii</taxon>
        <taxon>Teleostei</taxon>
        <taxon>Neoteleostei</taxon>
        <taxon>Acanthomorphata</taxon>
        <taxon>Ovalentaria</taxon>
        <taxon>Atherinomorphae</taxon>
        <taxon>Beloniformes</taxon>
        <taxon>Adrianichthyidae</taxon>
        <taxon>Oryziinae</taxon>
        <taxon>Oryzias</taxon>
    </lineage>
</organism>
<dbReference type="PANTHER" id="PTHR34258">
    <property type="entry name" value="ARMADILLO-LIKE HELICAL DOMAIN CONTAINING PROTEIN 1"/>
    <property type="match status" value="1"/>
</dbReference>
<dbReference type="InterPro" id="IPR011989">
    <property type="entry name" value="ARM-like"/>
</dbReference>
<dbReference type="Ensembl" id="ENSOSIT00000006821.1">
    <property type="protein sequence ID" value="ENSOSIP00000006366.1"/>
    <property type="gene ID" value="ENSOSIG00000004344.1"/>
</dbReference>